<comment type="catalytic activity">
    <reaction evidence="11">
        <text>L-threonyl-[protein] + ATP = O-phospho-L-threonyl-[protein] + ADP + H(+)</text>
        <dbReference type="Rhea" id="RHEA:46608"/>
        <dbReference type="Rhea" id="RHEA-COMP:11060"/>
        <dbReference type="Rhea" id="RHEA-COMP:11605"/>
        <dbReference type="ChEBI" id="CHEBI:15378"/>
        <dbReference type="ChEBI" id="CHEBI:30013"/>
        <dbReference type="ChEBI" id="CHEBI:30616"/>
        <dbReference type="ChEBI" id="CHEBI:61977"/>
        <dbReference type="ChEBI" id="CHEBI:456216"/>
        <dbReference type="EC" id="2.7.11.1"/>
    </reaction>
</comment>
<keyword evidence="9" id="KW-0675">Receptor</keyword>
<evidence type="ECO:0000313" key="16">
    <source>
        <dbReference type="Proteomes" id="UP000187203"/>
    </source>
</evidence>
<keyword evidence="3" id="KW-0418">Kinase</keyword>
<feature type="compositionally biased region" description="Polar residues" evidence="13">
    <location>
        <begin position="1"/>
        <end position="23"/>
    </location>
</feature>
<evidence type="ECO:0000256" key="4">
    <source>
        <dbReference type="ARBA" id="ARBA00022553"/>
    </source>
</evidence>
<keyword evidence="3" id="KW-0723">Serine/threonine-protein kinase</keyword>
<evidence type="ECO:0000256" key="3">
    <source>
        <dbReference type="ARBA" id="ARBA00022527"/>
    </source>
</evidence>
<evidence type="ECO:0000256" key="9">
    <source>
        <dbReference type="ARBA" id="ARBA00023170"/>
    </source>
</evidence>
<dbReference type="InterPro" id="IPR011009">
    <property type="entry name" value="Kinase-like_dom_sf"/>
</dbReference>
<feature type="domain" description="Malectin" evidence="14">
    <location>
        <begin position="187"/>
        <end position="246"/>
    </location>
</feature>
<organism evidence="15 16">
    <name type="scientific">Corchorus olitorius</name>
    <dbReference type="NCBI Taxonomy" id="93759"/>
    <lineage>
        <taxon>Eukaryota</taxon>
        <taxon>Viridiplantae</taxon>
        <taxon>Streptophyta</taxon>
        <taxon>Embryophyta</taxon>
        <taxon>Tracheophyta</taxon>
        <taxon>Spermatophyta</taxon>
        <taxon>Magnoliopsida</taxon>
        <taxon>eudicotyledons</taxon>
        <taxon>Gunneridae</taxon>
        <taxon>Pentapetalae</taxon>
        <taxon>rosids</taxon>
        <taxon>malvids</taxon>
        <taxon>Malvales</taxon>
        <taxon>Malvaceae</taxon>
        <taxon>Grewioideae</taxon>
        <taxon>Apeibeae</taxon>
        <taxon>Corchorus</taxon>
    </lineage>
</organism>
<evidence type="ECO:0000313" key="15">
    <source>
        <dbReference type="EMBL" id="OMO65925.1"/>
    </source>
</evidence>
<evidence type="ECO:0000256" key="6">
    <source>
        <dbReference type="ARBA" id="ARBA00022729"/>
    </source>
</evidence>
<comment type="catalytic activity">
    <reaction evidence="12">
        <text>L-seryl-[protein] + ATP = O-phospho-L-seryl-[protein] + ADP + H(+)</text>
        <dbReference type="Rhea" id="RHEA:17989"/>
        <dbReference type="Rhea" id="RHEA-COMP:9863"/>
        <dbReference type="Rhea" id="RHEA-COMP:11604"/>
        <dbReference type="ChEBI" id="CHEBI:15378"/>
        <dbReference type="ChEBI" id="CHEBI:29999"/>
        <dbReference type="ChEBI" id="CHEBI:30616"/>
        <dbReference type="ChEBI" id="CHEBI:83421"/>
        <dbReference type="ChEBI" id="CHEBI:456216"/>
        <dbReference type="EC" id="2.7.11.1"/>
    </reaction>
</comment>
<gene>
    <name evidence="15" type="ORF">COLO4_30914</name>
</gene>
<evidence type="ECO:0000256" key="8">
    <source>
        <dbReference type="ARBA" id="ARBA00022840"/>
    </source>
</evidence>
<evidence type="ECO:0000256" key="7">
    <source>
        <dbReference type="ARBA" id="ARBA00022741"/>
    </source>
</evidence>
<dbReference type="EMBL" id="AWUE01020796">
    <property type="protein sequence ID" value="OMO65925.1"/>
    <property type="molecule type" value="Genomic_DNA"/>
</dbReference>
<name>A0A1R3H6D6_9ROSI</name>
<feature type="compositionally biased region" description="Polar residues" evidence="13">
    <location>
        <begin position="375"/>
        <end position="398"/>
    </location>
</feature>
<dbReference type="EC" id="2.7.11.1" evidence="2"/>
<evidence type="ECO:0000256" key="13">
    <source>
        <dbReference type="SAM" id="MobiDB-lite"/>
    </source>
</evidence>
<dbReference type="OrthoDB" id="663146at2759"/>
<feature type="domain" description="Malectin" evidence="14">
    <location>
        <begin position="93"/>
        <end position="185"/>
    </location>
</feature>
<dbReference type="PANTHER" id="PTHR48006:SF34">
    <property type="entry name" value="OS08G0203700 PROTEIN"/>
    <property type="match status" value="1"/>
</dbReference>
<dbReference type="InterPro" id="IPR021720">
    <property type="entry name" value="Malectin_dom"/>
</dbReference>
<dbReference type="AlphaFoldDB" id="A0A1R3H6D6"/>
<dbReference type="Gene3D" id="2.60.120.430">
    <property type="entry name" value="Galactose-binding lectin"/>
    <property type="match status" value="2"/>
</dbReference>
<evidence type="ECO:0000256" key="10">
    <source>
        <dbReference type="ARBA" id="ARBA00023180"/>
    </source>
</evidence>
<comment type="caution">
    <text evidence="15">The sequence shown here is derived from an EMBL/GenBank/DDBJ whole genome shotgun (WGS) entry which is preliminary data.</text>
</comment>
<dbReference type="Pfam" id="PF11721">
    <property type="entry name" value="Malectin"/>
    <property type="match status" value="2"/>
</dbReference>
<accession>A0A1R3H6D6</accession>
<evidence type="ECO:0000256" key="2">
    <source>
        <dbReference type="ARBA" id="ARBA00012513"/>
    </source>
</evidence>
<proteinExistence type="predicted"/>
<evidence type="ECO:0000256" key="5">
    <source>
        <dbReference type="ARBA" id="ARBA00022679"/>
    </source>
</evidence>
<dbReference type="GO" id="GO:0005886">
    <property type="term" value="C:plasma membrane"/>
    <property type="evidence" value="ECO:0007669"/>
    <property type="project" value="TreeGrafter"/>
</dbReference>
<keyword evidence="5" id="KW-0808">Transferase</keyword>
<reference evidence="16" key="1">
    <citation type="submission" date="2013-09" db="EMBL/GenBank/DDBJ databases">
        <title>Corchorus olitorius genome sequencing.</title>
        <authorList>
            <person name="Alam M."/>
            <person name="Haque M.S."/>
            <person name="Islam M.S."/>
            <person name="Emdad E.M."/>
            <person name="Islam M.M."/>
            <person name="Ahmed B."/>
            <person name="Halim A."/>
            <person name="Hossen Q.M.M."/>
            <person name="Hossain M.Z."/>
            <person name="Ahmed R."/>
            <person name="Khan M.M."/>
            <person name="Islam R."/>
            <person name="Rashid M.M."/>
            <person name="Khan S.A."/>
            <person name="Rahman M.S."/>
            <person name="Alam M."/>
            <person name="Yahiya A.S."/>
            <person name="Khan M.S."/>
            <person name="Azam M.S."/>
            <person name="Haque T."/>
            <person name="Lashkar M.Z.H."/>
            <person name="Akhand A.I."/>
            <person name="Morshed G."/>
            <person name="Roy S."/>
            <person name="Uddin K.S."/>
            <person name="Rabeya T."/>
            <person name="Hossain A.S."/>
            <person name="Chowdhury A."/>
            <person name="Snigdha A.R."/>
            <person name="Mortoza M.S."/>
            <person name="Matin S.A."/>
            <person name="Hoque S.M.E."/>
            <person name="Islam M.K."/>
            <person name="Roy D.K."/>
            <person name="Haider R."/>
            <person name="Moosa M.M."/>
            <person name="Elias S.M."/>
            <person name="Hasan A.M."/>
            <person name="Jahan S."/>
            <person name="Shafiuddin M."/>
            <person name="Mahmood N."/>
            <person name="Shommy N.S."/>
        </authorList>
    </citation>
    <scope>NUCLEOTIDE SEQUENCE [LARGE SCALE GENOMIC DNA]</scope>
    <source>
        <strain evidence="16">cv. O-4</strain>
    </source>
</reference>
<evidence type="ECO:0000256" key="1">
    <source>
        <dbReference type="ARBA" id="ARBA00004479"/>
    </source>
</evidence>
<feature type="region of interest" description="Disordered" evidence="13">
    <location>
        <begin position="375"/>
        <end position="420"/>
    </location>
</feature>
<keyword evidence="4" id="KW-0597">Phosphoprotein</keyword>
<dbReference type="GO" id="GO:0005524">
    <property type="term" value="F:ATP binding"/>
    <property type="evidence" value="ECO:0007669"/>
    <property type="project" value="UniProtKB-KW"/>
</dbReference>
<keyword evidence="8" id="KW-0067">ATP-binding</keyword>
<dbReference type="GO" id="GO:0004674">
    <property type="term" value="F:protein serine/threonine kinase activity"/>
    <property type="evidence" value="ECO:0007669"/>
    <property type="project" value="UniProtKB-KW"/>
</dbReference>
<evidence type="ECO:0000259" key="14">
    <source>
        <dbReference type="Pfam" id="PF11721"/>
    </source>
</evidence>
<keyword evidence="6" id="KW-0732">Signal</keyword>
<dbReference type="InterPro" id="IPR032675">
    <property type="entry name" value="LRR_dom_sf"/>
</dbReference>
<keyword evidence="16" id="KW-1185">Reference proteome</keyword>
<feature type="region of interest" description="Disordered" evidence="13">
    <location>
        <begin position="1"/>
        <end position="31"/>
    </location>
</feature>
<dbReference type="SUPFAM" id="SSF52058">
    <property type="entry name" value="L domain-like"/>
    <property type="match status" value="1"/>
</dbReference>
<comment type="subcellular location">
    <subcellularLocation>
        <location evidence="1">Membrane</location>
        <topology evidence="1">Single-pass type I membrane protein</topology>
    </subcellularLocation>
</comment>
<dbReference type="STRING" id="93759.A0A1R3H6D6"/>
<keyword evidence="7" id="KW-0547">Nucleotide-binding</keyword>
<evidence type="ECO:0000256" key="12">
    <source>
        <dbReference type="ARBA" id="ARBA00048679"/>
    </source>
</evidence>
<dbReference type="Gene3D" id="3.80.10.10">
    <property type="entry name" value="Ribonuclease Inhibitor"/>
    <property type="match status" value="1"/>
</dbReference>
<dbReference type="SUPFAM" id="SSF56112">
    <property type="entry name" value="Protein kinase-like (PK-like)"/>
    <property type="match status" value="1"/>
</dbReference>
<dbReference type="PANTHER" id="PTHR48006">
    <property type="entry name" value="LEUCINE-RICH REPEAT-CONTAINING PROTEIN DDB_G0281931-RELATED"/>
    <property type="match status" value="1"/>
</dbReference>
<dbReference type="Proteomes" id="UP000187203">
    <property type="component" value="Unassembled WGS sequence"/>
</dbReference>
<dbReference type="InterPro" id="IPR051824">
    <property type="entry name" value="LRR_Rcpt-Like_S/T_Kinase"/>
</dbReference>
<dbReference type="Gene3D" id="3.30.200.20">
    <property type="entry name" value="Phosphorylase Kinase, domain 1"/>
    <property type="match status" value="1"/>
</dbReference>
<protein>
    <recommendedName>
        <fullName evidence="2">non-specific serine/threonine protein kinase</fullName>
        <ecNumber evidence="2">2.7.11.1</ecNumber>
    </recommendedName>
</protein>
<sequence length="420" mass="45445">MADQSPPSDETPTSNDSHVLSINSQPSSSTSTQKIDLNFFSGPLPAFIGNMSRLGLLDLSFNNLTGQVPSALFNMNNLKDLFIGNNSLSDANFSIKCGGKQMISNGITYDAENTTLGPATFNVTSTRRWAVSNAGLFAERQDQQFVQNTLTQVTNTGTPELYQTARLSPGSLRYYGLGLENGPYTGTRQLRDFDISKEAGGVEIAITRNFTVNVTENHLEIHFFWAGKGTCCAPEQGYYGPLISAINVVPMLLGIGPRPNTFSYAELKAATEDFSPSKKLGEGGFGPVFKAWTLHENNQSLGILDPTLVEFDEDEAMRVLGVALLCTQASPVMRPPMSRVVAMLAGDIEVSSVNSKPSYLTDWDFKDITGTFMSEDTQTSTSSDYSGIKNSKNKTVTAGTEPLHSPLDASDFSDIIGEGR</sequence>
<keyword evidence="10" id="KW-0325">Glycoprotein</keyword>
<evidence type="ECO:0000256" key="11">
    <source>
        <dbReference type="ARBA" id="ARBA00047899"/>
    </source>
</evidence>